<dbReference type="InterPro" id="IPR010982">
    <property type="entry name" value="Lambda_DNA-bd_dom_sf"/>
</dbReference>
<comment type="caution">
    <text evidence="1">The sequence shown here is derived from an EMBL/GenBank/DDBJ whole genome shotgun (WGS) entry which is preliminary data.</text>
</comment>
<evidence type="ECO:0000313" key="1">
    <source>
        <dbReference type="EMBL" id="GBF34110.1"/>
    </source>
</evidence>
<evidence type="ECO:0000313" key="2">
    <source>
        <dbReference type="Proteomes" id="UP000239549"/>
    </source>
</evidence>
<sequence>MNEKQLTGFGVAVKMALLEKKISQKDFCQAHSIPENRMSEILYGVRPGKRYRDKIAKLLGIEQEIIAS</sequence>
<dbReference type="AlphaFoldDB" id="A0A2L2XD80"/>
<name>A0A2L2XD80_9FIRM</name>
<proteinExistence type="predicted"/>
<dbReference type="Proteomes" id="UP000239549">
    <property type="component" value="Unassembled WGS sequence"/>
</dbReference>
<accession>A0A2L2XD80</accession>
<reference evidence="2" key="1">
    <citation type="submission" date="2018-02" db="EMBL/GenBank/DDBJ databases">
        <title>Genome sequence of Desulfocucumis palustris strain NAW-5.</title>
        <authorList>
            <person name="Watanabe M."/>
            <person name="Kojima H."/>
            <person name="Fukui M."/>
        </authorList>
    </citation>
    <scope>NUCLEOTIDE SEQUENCE [LARGE SCALE GENOMIC DNA]</scope>
    <source>
        <strain evidence="2">NAW-5</strain>
    </source>
</reference>
<keyword evidence="2" id="KW-1185">Reference proteome</keyword>
<protein>
    <recommendedName>
        <fullName evidence="3">HTH cro/C1-type domain-containing protein</fullName>
    </recommendedName>
</protein>
<evidence type="ECO:0008006" key="3">
    <source>
        <dbReference type="Google" id="ProtNLM"/>
    </source>
</evidence>
<dbReference type="GO" id="GO:0003677">
    <property type="term" value="F:DNA binding"/>
    <property type="evidence" value="ECO:0007669"/>
    <property type="project" value="InterPro"/>
</dbReference>
<dbReference type="RefSeq" id="WP_104372409.1">
    <property type="nucleotide sequence ID" value="NZ_BFAV01000127.1"/>
</dbReference>
<dbReference type="OrthoDB" id="2736986at2"/>
<dbReference type="EMBL" id="BFAV01000127">
    <property type="protein sequence ID" value="GBF34110.1"/>
    <property type="molecule type" value="Genomic_DNA"/>
</dbReference>
<organism evidence="1 2">
    <name type="scientific">Desulfocucumis palustris</name>
    <dbReference type="NCBI Taxonomy" id="1898651"/>
    <lineage>
        <taxon>Bacteria</taxon>
        <taxon>Bacillati</taxon>
        <taxon>Bacillota</taxon>
        <taxon>Clostridia</taxon>
        <taxon>Eubacteriales</taxon>
        <taxon>Desulfocucumaceae</taxon>
        <taxon>Desulfocucumis</taxon>
    </lineage>
</organism>
<gene>
    <name evidence="1" type="ORF">DCCM_3222</name>
</gene>
<dbReference type="SUPFAM" id="SSF47413">
    <property type="entry name" value="lambda repressor-like DNA-binding domains"/>
    <property type="match status" value="1"/>
</dbReference>